<proteinExistence type="predicted"/>
<accession>A0A645DAJ0</accession>
<keyword evidence="1" id="KW-0145">Chemotaxis</keyword>
<dbReference type="PANTHER" id="PTHR43531">
    <property type="entry name" value="PROTEIN ICFG"/>
    <property type="match status" value="1"/>
</dbReference>
<dbReference type="Gene3D" id="1.10.287.950">
    <property type="entry name" value="Methyl-accepting chemotaxis protein"/>
    <property type="match status" value="1"/>
</dbReference>
<gene>
    <name evidence="4" type="primary">tap_8</name>
    <name evidence="4" type="ORF">SDC9_133295</name>
</gene>
<dbReference type="GO" id="GO:0006935">
    <property type="term" value="P:chemotaxis"/>
    <property type="evidence" value="ECO:0007669"/>
    <property type="project" value="UniProtKB-KW"/>
</dbReference>
<dbReference type="AlphaFoldDB" id="A0A645DAJ0"/>
<dbReference type="PRINTS" id="PR00260">
    <property type="entry name" value="CHEMTRNSDUCR"/>
</dbReference>
<sequence length="236" mass="25470">MLNASNVEKAYEYVEQADQGIMSSNQYMEKLNSSMQKIGQSSQEISKITKLVEDIAFQTNILALNAAVEAARAGNAGKGFAVVADEVRNLAAKSAEAAKQTSDLIQKSVVTISEGEQLADHTRKILVTVSEKAALVAKSIKEIEKASAEQASAIEQINQGLSQVSTVVQTNAATAEESSAASEELAAQAQMLQQEIGNFKLNKDQKVFTAREKTVLKIQNQEPRTSLSGLNNFNKY</sequence>
<dbReference type="InterPro" id="IPR051310">
    <property type="entry name" value="MCP_chemotaxis"/>
</dbReference>
<dbReference type="GO" id="GO:0005886">
    <property type="term" value="C:plasma membrane"/>
    <property type="evidence" value="ECO:0007669"/>
    <property type="project" value="TreeGrafter"/>
</dbReference>
<name>A0A645DAJ0_9ZZZZ</name>
<organism evidence="4">
    <name type="scientific">bioreactor metagenome</name>
    <dbReference type="NCBI Taxonomy" id="1076179"/>
    <lineage>
        <taxon>unclassified sequences</taxon>
        <taxon>metagenomes</taxon>
        <taxon>ecological metagenomes</taxon>
    </lineage>
</organism>
<dbReference type="GO" id="GO:0004888">
    <property type="term" value="F:transmembrane signaling receptor activity"/>
    <property type="evidence" value="ECO:0007669"/>
    <property type="project" value="InterPro"/>
</dbReference>
<comment type="caution">
    <text evidence="4">The sequence shown here is derived from an EMBL/GenBank/DDBJ whole genome shotgun (WGS) entry which is preliminary data.</text>
</comment>
<protein>
    <submittedName>
        <fullName evidence="4">Methyl-accepting chemotaxis protein IV</fullName>
    </submittedName>
</protein>
<evidence type="ECO:0000313" key="4">
    <source>
        <dbReference type="EMBL" id="MPM86207.1"/>
    </source>
</evidence>
<dbReference type="Pfam" id="PF00015">
    <property type="entry name" value="MCPsignal"/>
    <property type="match status" value="1"/>
</dbReference>
<feature type="domain" description="Methyl-accepting transducer" evidence="3">
    <location>
        <begin position="1"/>
        <end position="186"/>
    </location>
</feature>
<evidence type="ECO:0000256" key="2">
    <source>
        <dbReference type="SAM" id="Coils"/>
    </source>
</evidence>
<reference evidence="4" key="1">
    <citation type="submission" date="2019-08" db="EMBL/GenBank/DDBJ databases">
        <authorList>
            <person name="Kucharzyk K."/>
            <person name="Murdoch R.W."/>
            <person name="Higgins S."/>
            <person name="Loffler F."/>
        </authorList>
    </citation>
    <scope>NUCLEOTIDE SEQUENCE</scope>
</reference>
<dbReference type="SMART" id="SM00283">
    <property type="entry name" value="MA"/>
    <property type="match status" value="1"/>
</dbReference>
<dbReference type="InterPro" id="IPR004089">
    <property type="entry name" value="MCPsignal_dom"/>
</dbReference>
<evidence type="ECO:0000256" key="1">
    <source>
        <dbReference type="ARBA" id="ARBA00022500"/>
    </source>
</evidence>
<keyword evidence="2" id="KW-0175">Coiled coil</keyword>
<dbReference type="EMBL" id="VSSQ01034311">
    <property type="protein sequence ID" value="MPM86207.1"/>
    <property type="molecule type" value="Genomic_DNA"/>
</dbReference>
<dbReference type="GO" id="GO:0007165">
    <property type="term" value="P:signal transduction"/>
    <property type="evidence" value="ECO:0007669"/>
    <property type="project" value="InterPro"/>
</dbReference>
<dbReference type="InterPro" id="IPR004090">
    <property type="entry name" value="Chemotax_Me-accpt_rcpt"/>
</dbReference>
<dbReference type="PANTHER" id="PTHR43531:SF11">
    <property type="entry name" value="METHYL-ACCEPTING CHEMOTAXIS PROTEIN 3"/>
    <property type="match status" value="1"/>
</dbReference>
<dbReference type="SUPFAM" id="SSF58104">
    <property type="entry name" value="Methyl-accepting chemotaxis protein (MCP) signaling domain"/>
    <property type="match status" value="1"/>
</dbReference>
<dbReference type="PROSITE" id="PS50111">
    <property type="entry name" value="CHEMOTAXIS_TRANSDUC_2"/>
    <property type="match status" value="1"/>
</dbReference>
<feature type="coiled-coil region" evidence="2">
    <location>
        <begin position="175"/>
        <end position="202"/>
    </location>
</feature>
<evidence type="ECO:0000259" key="3">
    <source>
        <dbReference type="PROSITE" id="PS50111"/>
    </source>
</evidence>